<keyword evidence="6" id="KW-0436">Ligase</keyword>
<dbReference type="AlphaFoldDB" id="A0A0U5BAC1"/>
<protein>
    <submittedName>
        <fullName evidence="6">O-Antigen ligase</fullName>
    </submittedName>
</protein>
<dbReference type="Pfam" id="PF04932">
    <property type="entry name" value="Wzy_C"/>
    <property type="match status" value="1"/>
</dbReference>
<dbReference type="RefSeq" id="WP_096466312.1">
    <property type="nucleotide sequence ID" value="NZ_AP017312.1"/>
</dbReference>
<dbReference type="GO" id="GO:0016020">
    <property type="term" value="C:membrane"/>
    <property type="evidence" value="ECO:0007669"/>
    <property type="project" value="UniProtKB-SubCell"/>
</dbReference>
<keyword evidence="2" id="KW-0812">Transmembrane</keyword>
<dbReference type="GO" id="GO:0016874">
    <property type="term" value="F:ligase activity"/>
    <property type="evidence" value="ECO:0007669"/>
    <property type="project" value="UniProtKB-KW"/>
</dbReference>
<accession>A0A0U5BAC1</accession>
<evidence type="ECO:0000313" key="6">
    <source>
        <dbReference type="EMBL" id="BAU28566.1"/>
    </source>
</evidence>
<comment type="subcellular location">
    <subcellularLocation>
        <location evidence="1">Membrane</location>
        <topology evidence="1">Multi-pass membrane protein</topology>
    </subcellularLocation>
</comment>
<sequence length="411" mass="47235">MYKKDHYKKKIGKLEVGMILLYVLPPIGITWLMLMGLFQLYQVIRWRRPLDVTITVIFFLSLLISSVAASIQLHNLTYLTSVLFILGYLGFYFYVKLHGTIQFFRNWIWINIGGGLYIALLGWIQVLFHIGCSTDGIVGLITGTRLFGYDQLDRLFGSTYNPNFASFLLLYAVALLLVVWLYKIHQKKRKSDLLFIGCLVVLSTAIIETGSRTGFAAMVMLYLFFFFRLRLKKRFLGLIGFLTCTPLFMEWLPRSGSLGESMSDRKLIWETSLNIWRKHPVFGVTPNGFQDMYKELIGQYVAHPHNIVLYFFVSFGTVGGVAFLLLVVVLLYRLLLTLTANRIHKEFLDVFLFLIPVTLLTGLFDFPMFSPQTALVAVGVIGYWEYYSRLCSFGHSAWRQKEGTKVKDING</sequence>
<organism evidence="6 7">
    <name type="scientific">Aneurinibacillus soli</name>
    <dbReference type="NCBI Taxonomy" id="1500254"/>
    <lineage>
        <taxon>Bacteria</taxon>
        <taxon>Bacillati</taxon>
        <taxon>Bacillota</taxon>
        <taxon>Bacilli</taxon>
        <taxon>Bacillales</taxon>
        <taxon>Paenibacillaceae</taxon>
        <taxon>Aneurinibacillus group</taxon>
        <taxon>Aneurinibacillus</taxon>
    </lineage>
</organism>
<evidence type="ECO:0000256" key="1">
    <source>
        <dbReference type="ARBA" id="ARBA00004141"/>
    </source>
</evidence>
<keyword evidence="7" id="KW-1185">Reference proteome</keyword>
<evidence type="ECO:0000256" key="3">
    <source>
        <dbReference type="ARBA" id="ARBA00022989"/>
    </source>
</evidence>
<name>A0A0U5BAC1_9BACL</name>
<keyword evidence="4" id="KW-0472">Membrane</keyword>
<dbReference type="PANTHER" id="PTHR37422:SF13">
    <property type="entry name" value="LIPOPOLYSACCHARIDE BIOSYNTHESIS PROTEIN PA4999-RELATED"/>
    <property type="match status" value="1"/>
</dbReference>
<evidence type="ECO:0000256" key="4">
    <source>
        <dbReference type="ARBA" id="ARBA00023136"/>
    </source>
</evidence>
<dbReference type="PANTHER" id="PTHR37422">
    <property type="entry name" value="TEICHURONIC ACID BIOSYNTHESIS PROTEIN TUAE"/>
    <property type="match status" value="1"/>
</dbReference>
<feature type="domain" description="O-antigen ligase-related" evidence="5">
    <location>
        <begin position="199"/>
        <end position="324"/>
    </location>
</feature>
<dbReference type="InterPro" id="IPR051533">
    <property type="entry name" value="WaaL-like"/>
</dbReference>
<dbReference type="InterPro" id="IPR007016">
    <property type="entry name" value="O-antigen_ligase-rel_domated"/>
</dbReference>
<keyword evidence="3" id="KW-1133">Transmembrane helix</keyword>
<dbReference type="Proteomes" id="UP000217696">
    <property type="component" value="Chromosome"/>
</dbReference>
<gene>
    <name evidence="6" type="ORF">CB4_02741</name>
</gene>
<proteinExistence type="predicted"/>
<reference evidence="6 7" key="1">
    <citation type="submission" date="2015-12" db="EMBL/GenBank/DDBJ databases">
        <title>Genome sequence of Aneurinibacillus soli.</title>
        <authorList>
            <person name="Lee J.S."/>
            <person name="Lee K.C."/>
            <person name="Kim K.K."/>
            <person name="Lee B.W."/>
        </authorList>
    </citation>
    <scope>NUCLEOTIDE SEQUENCE [LARGE SCALE GENOMIC DNA]</scope>
    <source>
        <strain evidence="6 7">CB4</strain>
    </source>
</reference>
<dbReference type="OrthoDB" id="2986506at2"/>
<evidence type="ECO:0000313" key="7">
    <source>
        <dbReference type="Proteomes" id="UP000217696"/>
    </source>
</evidence>
<evidence type="ECO:0000256" key="2">
    <source>
        <dbReference type="ARBA" id="ARBA00022692"/>
    </source>
</evidence>
<evidence type="ECO:0000259" key="5">
    <source>
        <dbReference type="Pfam" id="PF04932"/>
    </source>
</evidence>
<dbReference type="EMBL" id="AP017312">
    <property type="protein sequence ID" value="BAU28566.1"/>
    <property type="molecule type" value="Genomic_DNA"/>
</dbReference>
<dbReference type="KEGG" id="asoc:CB4_02741"/>